<keyword evidence="2" id="KW-1185">Reference proteome</keyword>
<dbReference type="EMBL" id="JAAKFY010000002">
    <property type="protein sequence ID" value="KAF3860137.1"/>
    <property type="molecule type" value="Genomic_DNA"/>
</dbReference>
<proteinExistence type="predicted"/>
<evidence type="ECO:0000313" key="1">
    <source>
        <dbReference type="EMBL" id="KAF3860137.1"/>
    </source>
</evidence>
<dbReference type="Proteomes" id="UP000518266">
    <property type="component" value="Unassembled WGS sequence"/>
</dbReference>
<dbReference type="PANTHER" id="PTHR47018">
    <property type="entry name" value="CXC DOMAIN-CONTAINING PROTEIN-RELATED"/>
    <property type="match status" value="1"/>
</dbReference>
<dbReference type="OrthoDB" id="8964762at2759"/>
<sequence>MIHHEFGSKALINKLHMMGHCVSYDEVRQFLTSVAADQLQRSKGVYIPNGLTRTTEHGIIDAAIDNFDQNEETLDGKNTTHSMAIVVYRRGDALDSCDLDNEEVQRYIKPGMRSEPPAVLPQILKSDSTKAQAAEGQDLLWKVSRIMKEEEQRIPGWSAFNAYVSTSDIPLTTVQYMPFIRASPSDLSTIHTALLQLTQLAQELGQRHILVTADLAIYSKAQQIMWSKPEALDGKITMRIGGMHVTMAFLASIGKVYADGGLFDMITESGVYADATARQMLQGKQLTRGVRSIKVVSEALFRLFWMALDSWLNKKGQSPLSAEQEHLLQDVQHAFHGNDQFSARQFLSEVETDLPDLRRKIQQFSESGVQQSATFKYWLNFLKGADLLLRMLRSERKANFDLHLNCMSEAIPWFRAAGRMNYAKYMPVYIAEMKALEKSQPDSYKFMREGGFVVRRSDERNFNCVATDQALEQTINREGKGQGCIIGFTLRKGALKRWLITRHVTSEYCDAMTELCDAAAHAPKSHKEHGAARMDRDERETIKIMEFVQDRQNPFDLEKVPDELINITSGQVASQKVAKDLSSFLEDGENLNANFIDERLKSDRPKKIQCVVMVFDRYDGPQSIKELERQRRGASDGRPTHVITGKTNVPNYRKYLRSSGNKTALCMFVSNYIVTAAPQRLHSGDSIILAGGFDEGEQVKSICTAGVSSLTSLYSDQEETDTRMVLHAIHLAESYSRIIVRSDDTDVEVLLIYYASKGMFGSSLV</sequence>
<evidence type="ECO:0000313" key="2">
    <source>
        <dbReference type="Proteomes" id="UP000518266"/>
    </source>
</evidence>
<gene>
    <name evidence="1" type="ORF">F7725_000392</name>
</gene>
<name>A0A7J5ZHJ4_DISMA</name>
<reference evidence="1 2" key="1">
    <citation type="submission" date="2020-03" db="EMBL/GenBank/DDBJ databases">
        <title>Dissostichus mawsoni Genome sequencing and assembly.</title>
        <authorList>
            <person name="Park H."/>
        </authorList>
    </citation>
    <scope>NUCLEOTIDE SEQUENCE [LARGE SCALE GENOMIC DNA]</scope>
    <source>
        <strain evidence="1">DM0001</strain>
        <tissue evidence="1">Muscle</tissue>
    </source>
</reference>
<accession>A0A7J5ZHJ4</accession>
<comment type="caution">
    <text evidence="1">The sequence shown here is derived from an EMBL/GenBank/DDBJ whole genome shotgun (WGS) entry which is preliminary data.</text>
</comment>
<protein>
    <submittedName>
        <fullName evidence="1">Uncharacterized protein</fullName>
    </submittedName>
</protein>
<organism evidence="1 2">
    <name type="scientific">Dissostichus mawsoni</name>
    <name type="common">Antarctic cod</name>
    <dbReference type="NCBI Taxonomy" id="36200"/>
    <lineage>
        <taxon>Eukaryota</taxon>
        <taxon>Metazoa</taxon>
        <taxon>Chordata</taxon>
        <taxon>Craniata</taxon>
        <taxon>Vertebrata</taxon>
        <taxon>Euteleostomi</taxon>
        <taxon>Actinopterygii</taxon>
        <taxon>Neopterygii</taxon>
        <taxon>Teleostei</taxon>
        <taxon>Neoteleostei</taxon>
        <taxon>Acanthomorphata</taxon>
        <taxon>Eupercaria</taxon>
        <taxon>Perciformes</taxon>
        <taxon>Notothenioidei</taxon>
        <taxon>Nototheniidae</taxon>
        <taxon>Dissostichus</taxon>
    </lineage>
</organism>
<dbReference type="AlphaFoldDB" id="A0A7J5ZHJ4"/>